<reference evidence="2" key="1">
    <citation type="submission" date="2015-12" db="EMBL/GenBank/DDBJ databases">
        <title>De novo transcriptome assembly of four potential Pierce s Disease insect vectors from Arizona vineyards.</title>
        <authorList>
            <person name="Tassone E.E."/>
        </authorList>
    </citation>
    <scope>NUCLEOTIDE SEQUENCE</scope>
</reference>
<protein>
    <recommendedName>
        <fullName evidence="1">Reverse transcriptase domain-containing protein</fullName>
    </recommendedName>
</protein>
<dbReference type="SUPFAM" id="SSF56672">
    <property type="entry name" value="DNA/RNA polymerases"/>
    <property type="match status" value="1"/>
</dbReference>
<dbReference type="PANTHER" id="PTHR21301">
    <property type="entry name" value="REVERSE TRANSCRIPTASE"/>
    <property type="match status" value="1"/>
</dbReference>
<dbReference type="PROSITE" id="PS50878">
    <property type="entry name" value="RT_POL"/>
    <property type="match status" value="1"/>
</dbReference>
<dbReference type="EMBL" id="GEDC01015042">
    <property type="protein sequence ID" value="JAS22256.1"/>
    <property type="molecule type" value="Transcribed_RNA"/>
</dbReference>
<evidence type="ECO:0000259" key="1">
    <source>
        <dbReference type="PROSITE" id="PS50878"/>
    </source>
</evidence>
<evidence type="ECO:0000313" key="2">
    <source>
        <dbReference type="EMBL" id="JAS22256.1"/>
    </source>
</evidence>
<dbReference type="InterPro" id="IPR000477">
    <property type="entry name" value="RT_dom"/>
</dbReference>
<dbReference type="InterPro" id="IPR043502">
    <property type="entry name" value="DNA/RNA_pol_sf"/>
</dbReference>
<dbReference type="GO" id="GO:0071897">
    <property type="term" value="P:DNA biosynthetic process"/>
    <property type="evidence" value="ECO:0007669"/>
    <property type="project" value="UniProtKB-ARBA"/>
</dbReference>
<sequence length="254" mass="28476">MRPIVSAVNSPCHKIAAYIAKALTPHVGQSDTFVRDSRHFVELIENIQVQETDLLVGFDVKSLSTKVPVPETIELINAILPADLANIPAVCLTSTYFFFDGSFYEQLEGAAMGSPLSPVVANLYMEHFEQKAINSFELKPKTFLRYVDDTFVIWPLGVDNINRFLAHLNFVHPSIQYTMEVENNNTLPFLDVLVIRKNGSLGHTVYRKPTHTDRYLNADSHHHPAQKQAVLSTLANRAIKSPTKNTSELKNNTS</sequence>
<name>A0A1B6D9B7_9HEMI</name>
<feature type="domain" description="Reverse transcriptase" evidence="1">
    <location>
        <begin position="1"/>
        <end position="205"/>
    </location>
</feature>
<dbReference type="AlphaFoldDB" id="A0A1B6D9B7"/>
<dbReference type="Pfam" id="PF00078">
    <property type="entry name" value="RVT_1"/>
    <property type="match status" value="1"/>
</dbReference>
<dbReference type="PANTHER" id="PTHR21301:SF11">
    <property type="entry name" value="GIY-YIG DOMAIN-CONTAINING PROTEIN"/>
    <property type="match status" value="1"/>
</dbReference>
<gene>
    <name evidence="2" type="ORF">g.21314</name>
</gene>
<organism evidence="2">
    <name type="scientific">Clastoptera arizonana</name>
    <name type="common">Arizona spittle bug</name>
    <dbReference type="NCBI Taxonomy" id="38151"/>
    <lineage>
        <taxon>Eukaryota</taxon>
        <taxon>Metazoa</taxon>
        <taxon>Ecdysozoa</taxon>
        <taxon>Arthropoda</taxon>
        <taxon>Hexapoda</taxon>
        <taxon>Insecta</taxon>
        <taxon>Pterygota</taxon>
        <taxon>Neoptera</taxon>
        <taxon>Paraneoptera</taxon>
        <taxon>Hemiptera</taxon>
        <taxon>Auchenorrhyncha</taxon>
        <taxon>Cercopoidea</taxon>
        <taxon>Clastopteridae</taxon>
        <taxon>Clastoptera</taxon>
    </lineage>
</organism>
<dbReference type="CDD" id="cd00304">
    <property type="entry name" value="RT_like"/>
    <property type="match status" value="1"/>
</dbReference>
<accession>A0A1B6D9B7</accession>
<proteinExistence type="predicted"/>